<feature type="transmembrane region" description="Helical" evidence="1">
    <location>
        <begin position="185"/>
        <end position="209"/>
    </location>
</feature>
<comment type="caution">
    <text evidence="2">The sequence shown here is derived from an EMBL/GenBank/DDBJ whole genome shotgun (WGS) entry which is preliminary data.</text>
</comment>
<dbReference type="Proteomes" id="UP000190188">
    <property type="component" value="Unassembled WGS sequence"/>
</dbReference>
<reference evidence="2 3" key="1">
    <citation type="submission" date="2017-01" db="EMBL/GenBank/DDBJ databases">
        <title>Genome analysis of Paenibacillus selenitrireducens ES3-24.</title>
        <authorList>
            <person name="Xu D."/>
            <person name="Yao R."/>
            <person name="Zheng S."/>
        </authorList>
    </citation>
    <scope>NUCLEOTIDE SEQUENCE [LARGE SCALE GENOMIC DNA]</scope>
    <source>
        <strain evidence="2 3">ES3-24</strain>
    </source>
</reference>
<proteinExistence type="predicted"/>
<dbReference type="RefSeq" id="WP_078501882.1">
    <property type="nucleotide sequence ID" value="NZ_MSZX01000011.1"/>
</dbReference>
<feature type="transmembrane region" description="Helical" evidence="1">
    <location>
        <begin position="21"/>
        <end position="42"/>
    </location>
</feature>
<dbReference type="OrthoDB" id="4187110at2"/>
<feature type="transmembrane region" description="Helical" evidence="1">
    <location>
        <begin position="160"/>
        <end position="178"/>
    </location>
</feature>
<accession>A0A1T2X3F3</accession>
<evidence type="ECO:0008006" key="4">
    <source>
        <dbReference type="Google" id="ProtNLM"/>
    </source>
</evidence>
<keyword evidence="3" id="KW-1185">Reference proteome</keyword>
<feature type="transmembrane region" description="Helical" evidence="1">
    <location>
        <begin position="73"/>
        <end position="94"/>
    </location>
</feature>
<feature type="transmembrane region" description="Helical" evidence="1">
    <location>
        <begin position="115"/>
        <end position="140"/>
    </location>
</feature>
<keyword evidence="1" id="KW-0812">Transmembrane</keyword>
<evidence type="ECO:0000256" key="1">
    <source>
        <dbReference type="SAM" id="Phobius"/>
    </source>
</evidence>
<dbReference type="AlphaFoldDB" id="A0A1T2X3F3"/>
<dbReference type="Pfam" id="PF12679">
    <property type="entry name" value="ABC2_membrane_2"/>
    <property type="match status" value="1"/>
</dbReference>
<feature type="transmembrane region" description="Helical" evidence="1">
    <location>
        <begin position="229"/>
        <end position="252"/>
    </location>
</feature>
<organism evidence="2 3">
    <name type="scientific">Paenibacillus selenitireducens</name>
    <dbReference type="NCBI Taxonomy" id="1324314"/>
    <lineage>
        <taxon>Bacteria</taxon>
        <taxon>Bacillati</taxon>
        <taxon>Bacillota</taxon>
        <taxon>Bacilli</taxon>
        <taxon>Bacillales</taxon>
        <taxon>Paenibacillaceae</taxon>
        <taxon>Paenibacillus</taxon>
    </lineage>
</organism>
<dbReference type="GO" id="GO:0005886">
    <property type="term" value="C:plasma membrane"/>
    <property type="evidence" value="ECO:0007669"/>
    <property type="project" value="UniProtKB-SubCell"/>
</dbReference>
<keyword evidence="1" id="KW-0472">Membrane</keyword>
<keyword evidence="1" id="KW-1133">Transmembrane helix</keyword>
<evidence type="ECO:0000313" key="2">
    <source>
        <dbReference type="EMBL" id="OPA74335.1"/>
    </source>
</evidence>
<dbReference type="EMBL" id="MSZX01000011">
    <property type="protein sequence ID" value="OPA74335.1"/>
    <property type="molecule type" value="Genomic_DNA"/>
</dbReference>
<name>A0A1T2X3F3_9BACL</name>
<sequence length="262" mass="28555">MRQTILFYRKEMLEMARNYKWIWVPLVFLLLGVMQPIMSYYMPEILQHAGNMPEGTVISMPTPTGGEVLAQTLSQYSVIGVLILVLSMMGMVASERQSGVASLIFAKPVSIVSYILAKWCSAITITAVSFLLGYAAAWYYTVQLIGPIQITHALAAGGVYLLWLCFVVSVTVLVSVGVSSTGGVAFVSLAFIALLSFISSLFAKVFMWSPSQLSGLAAEWLHYGESARPTFAILFTSIGSMALLLAVAMFIMRRKSPIGTHA</sequence>
<protein>
    <recommendedName>
        <fullName evidence="4">ABC transporter permease</fullName>
    </recommendedName>
</protein>
<dbReference type="STRING" id="1324314.BVG16_24750"/>
<dbReference type="GO" id="GO:0140359">
    <property type="term" value="F:ABC-type transporter activity"/>
    <property type="evidence" value="ECO:0007669"/>
    <property type="project" value="InterPro"/>
</dbReference>
<gene>
    <name evidence="2" type="ORF">BVG16_24750</name>
</gene>
<evidence type="ECO:0000313" key="3">
    <source>
        <dbReference type="Proteomes" id="UP000190188"/>
    </source>
</evidence>